<dbReference type="Proteomes" id="UP000278143">
    <property type="component" value="Unassembled WGS sequence"/>
</dbReference>
<dbReference type="FunFam" id="1.25.40.480:FF:000001">
    <property type="entry name" value="Bystin (51.6 kD)-like"/>
    <property type="match status" value="1"/>
</dbReference>
<evidence type="ECO:0000256" key="4">
    <source>
        <dbReference type="ARBA" id="ARBA00023242"/>
    </source>
</evidence>
<comment type="similarity">
    <text evidence="2">Belongs to the bystin family.</text>
</comment>
<dbReference type="PANTHER" id="PTHR12821">
    <property type="entry name" value="BYSTIN"/>
    <property type="match status" value="1"/>
</dbReference>
<dbReference type="GO" id="GO:0006364">
    <property type="term" value="P:rRNA processing"/>
    <property type="evidence" value="ECO:0007669"/>
    <property type="project" value="TreeGrafter"/>
</dbReference>
<feature type="region of interest" description="Disordered" evidence="6">
    <location>
        <begin position="1"/>
        <end position="53"/>
    </location>
</feature>
<gene>
    <name evidence="7" type="ORF">SYNPS1DRAFT_12983</name>
</gene>
<proteinExistence type="inferred from homology"/>
<organism evidence="7 8">
    <name type="scientific">Syncephalis pseudoplumigaleata</name>
    <dbReference type="NCBI Taxonomy" id="1712513"/>
    <lineage>
        <taxon>Eukaryota</taxon>
        <taxon>Fungi</taxon>
        <taxon>Fungi incertae sedis</taxon>
        <taxon>Zoopagomycota</taxon>
        <taxon>Zoopagomycotina</taxon>
        <taxon>Zoopagomycetes</taxon>
        <taxon>Zoopagales</taxon>
        <taxon>Piptocephalidaceae</taxon>
        <taxon>Syncephalis</taxon>
    </lineage>
</organism>
<evidence type="ECO:0000313" key="7">
    <source>
        <dbReference type="EMBL" id="RKP27238.1"/>
    </source>
</evidence>
<evidence type="ECO:0000256" key="5">
    <source>
        <dbReference type="ARBA" id="ARBA00074032"/>
    </source>
</evidence>
<evidence type="ECO:0000256" key="1">
    <source>
        <dbReference type="ARBA" id="ARBA00004604"/>
    </source>
</evidence>
<dbReference type="PANTHER" id="PTHR12821:SF0">
    <property type="entry name" value="BYSTIN"/>
    <property type="match status" value="1"/>
</dbReference>
<keyword evidence="4" id="KW-0539">Nucleus</keyword>
<evidence type="ECO:0000256" key="6">
    <source>
        <dbReference type="SAM" id="MobiDB-lite"/>
    </source>
</evidence>
<dbReference type="GO" id="GO:0030688">
    <property type="term" value="C:preribosome, small subunit precursor"/>
    <property type="evidence" value="ECO:0007669"/>
    <property type="project" value="TreeGrafter"/>
</dbReference>
<dbReference type="EMBL" id="KZ989244">
    <property type="protein sequence ID" value="RKP27238.1"/>
    <property type="molecule type" value="Genomic_DNA"/>
</dbReference>
<reference evidence="8" key="1">
    <citation type="journal article" date="2018" name="Nat. Microbiol.">
        <title>Leveraging single-cell genomics to expand the fungal tree of life.</title>
        <authorList>
            <person name="Ahrendt S.R."/>
            <person name="Quandt C.A."/>
            <person name="Ciobanu D."/>
            <person name="Clum A."/>
            <person name="Salamov A."/>
            <person name="Andreopoulos B."/>
            <person name="Cheng J.F."/>
            <person name="Woyke T."/>
            <person name="Pelin A."/>
            <person name="Henrissat B."/>
            <person name="Reynolds N.K."/>
            <person name="Benny G.L."/>
            <person name="Smith M.E."/>
            <person name="James T.Y."/>
            <person name="Grigoriev I.V."/>
        </authorList>
    </citation>
    <scope>NUCLEOTIDE SEQUENCE [LARGE SCALE GENOMIC DNA]</scope>
    <source>
        <strain evidence="8">Benny S71-1</strain>
    </source>
</reference>
<feature type="compositionally biased region" description="Basic and acidic residues" evidence="6">
    <location>
        <begin position="68"/>
        <end position="77"/>
    </location>
</feature>
<evidence type="ECO:0000313" key="8">
    <source>
        <dbReference type="Proteomes" id="UP000278143"/>
    </source>
</evidence>
<dbReference type="Pfam" id="PF05291">
    <property type="entry name" value="Bystin"/>
    <property type="match status" value="1"/>
</dbReference>
<sequence>MGKERTATVKHAHRHTPLHKEYMPSSDEAFNKGASRKKYAEREDRRRKKETAYIDPKLSKKILSIAREQQDELGREDAVEEEGDDQAAEEEEIYDDVSYDEFAEELELDAGDQEMLDRFLPSALTQRRNLADIVMDKIRQHEETRNRPANADERTIPPGLNPKVVEVYTQVGKLLSRYKSGKLPKAFKIIPSLPNWDEILYLTRPESWTPHSIFQATRIFVSNLKPHQSQKFFTYILLERVREDIRETKKLNYHLYMALKKALYRPAAFFKGILFPLCESGTCTLREAAIIGSVLAKVSVPVLHSSAALMHLANMEYTVGPNSLFMRILIDKKYALPYKVVDAVVFHFVRFKSETRALPVLWHQAFLTFCQRYKQDLTPEQKDALMQVLRCHTHHQITAEIRREIVHSTCRGEIINTDTAMNDYSNNGNGNGNGNAMMMD</sequence>
<evidence type="ECO:0000256" key="3">
    <source>
        <dbReference type="ARBA" id="ARBA00022517"/>
    </source>
</evidence>
<dbReference type="AlphaFoldDB" id="A0A4P9Z491"/>
<keyword evidence="3" id="KW-0690">Ribosome biogenesis</keyword>
<comment type="subcellular location">
    <subcellularLocation>
        <location evidence="1">Nucleus</location>
        <location evidence="1">Nucleolus</location>
    </subcellularLocation>
</comment>
<feature type="compositionally biased region" description="Basic residues" evidence="6">
    <location>
        <begin position="8"/>
        <end position="17"/>
    </location>
</feature>
<dbReference type="GO" id="GO:0030515">
    <property type="term" value="F:snoRNA binding"/>
    <property type="evidence" value="ECO:0007669"/>
    <property type="project" value="TreeGrafter"/>
</dbReference>
<keyword evidence="8" id="KW-1185">Reference proteome</keyword>
<protein>
    <recommendedName>
        <fullName evidence="5">Bystin</fullName>
    </recommendedName>
</protein>
<accession>A0A4P9Z491</accession>
<feature type="compositionally biased region" description="Acidic residues" evidence="6">
    <location>
        <begin position="78"/>
        <end position="93"/>
    </location>
</feature>
<dbReference type="InterPro" id="IPR007955">
    <property type="entry name" value="Bystin"/>
</dbReference>
<dbReference type="GO" id="GO:0005730">
    <property type="term" value="C:nucleolus"/>
    <property type="evidence" value="ECO:0007669"/>
    <property type="project" value="UniProtKB-SubCell"/>
</dbReference>
<feature type="region of interest" description="Disordered" evidence="6">
    <location>
        <begin position="65"/>
        <end position="93"/>
    </location>
</feature>
<dbReference type="OrthoDB" id="2192561at2759"/>
<dbReference type="GO" id="GO:0005737">
    <property type="term" value="C:cytoplasm"/>
    <property type="evidence" value="ECO:0007669"/>
    <property type="project" value="TreeGrafter"/>
</dbReference>
<evidence type="ECO:0000256" key="2">
    <source>
        <dbReference type="ARBA" id="ARBA00007114"/>
    </source>
</evidence>
<name>A0A4P9Z491_9FUNG</name>